<dbReference type="AlphaFoldDB" id="A0A9Q1HTU6"/>
<evidence type="ECO:0000313" key="2">
    <source>
        <dbReference type="Proteomes" id="UP001152803"/>
    </source>
</evidence>
<comment type="caution">
    <text evidence="1">The sequence shown here is derived from an EMBL/GenBank/DDBJ whole genome shotgun (WGS) entry which is preliminary data.</text>
</comment>
<gene>
    <name evidence="1" type="ORF">COCON_G00172670</name>
</gene>
<accession>A0A9Q1HTU6</accession>
<proteinExistence type="predicted"/>
<dbReference type="Proteomes" id="UP001152803">
    <property type="component" value="Unassembled WGS sequence"/>
</dbReference>
<keyword evidence="2" id="KW-1185">Reference proteome</keyword>
<dbReference type="EMBL" id="JAFJMO010000012">
    <property type="protein sequence ID" value="KAJ8261544.1"/>
    <property type="molecule type" value="Genomic_DNA"/>
</dbReference>
<dbReference type="OrthoDB" id="8957442at2759"/>
<reference evidence="1" key="1">
    <citation type="journal article" date="2023" name="Science">
        <title>Genome structures resolve the early diversification of teleost fishes.</title>
        <authorList>
            <person name="Parey E."/>
            <person name="Louis A."/>
            <person name="Montfort J."/>
            <person name="Bouchez O."/>
            <person name="Roques C."/>
            <person name="Iampietro C."/>
            <person name="Lluch J."/>
            <person name="Castinel A."/>
            <person name="Donnadieu C."/>
            <person name="Desvignes T."/>
            <person name="Floi Bucao C."/>
            <person name="Jouanno E."/>
            <person name="Wen M."/>
            <person name="Mejri S."/>
            <person name="Dirks R."/>
            <person name="Jansen H."/>
            <person name="Henkel C."/>
            <person name="Chen W.J."/>
            <person name="Zahm M."/>
            <person name="Cabau C."/>
            <person name="Klopp C."/>
            <person name="Thompson A.W."/>
            <person name="Robinson-Rechavi M."/>
            <person name="Braasch I."/>
            <person name="Lecointre G."/>
            <person name="Bobe J."/>
            <person name="Postlethwait J.H."/>
            <person name="Berthelot C."/>
            <person name="Roest Crollius H."/>
            <person name="Guiguen Y."/>
        </authorList>
    </citation>
    <scope>NUCLEOTIDE SEQUENCE</scope>
    <source>
        <strain evidence="1">Concon-B</strain>
    </source>
</reference>
<evidence type="ECO:0000313" key="1">
    <source>
        <dbReference type="EMBL" id="KAJ8261544.1"/>
    </source>
</evidence>
<sequence length="125" mass="14109">MDNYIKRHMKENDDFFRNTLERIFEKYSRVDGSGVHPTWNGEEVERQMRSLRTIADSSGIPARGCDISGDIQLDDSQTCSDGTSVFLWNQRLCPGSLAQTGVQCSPPACRGQCSRSSRTRSWSAR</sequence>
<organism evidence="1 2">
    <name type="scientific">Conger conger</name>
    <name type="common">Conger eel</name>
    <name type="synonym">Muraena conger</name>
    <dbReference type="NCBI Taxonomy" id="82655"/>
    <lineage>
        <taxon>Eukaryota</taxon>
        <taxon>Metazoa</taxon>
        <taxon>Chordata</taxon>
        <taxon>Craniata</taxon>
        <taxon>Vertebrata</taxon>
        <taxon>Euteleostomi</taxon>
        <taxon>Actinopterygii</taxon>
        <taxon>Neopterygii</taxon>
        <taxon>Teleostei</taxon>
        <taxon>Anguilliformes</taxon>
        <taxon>Congridae</taxon>
        <taxon>Conger</taxon>
    </lineage>
</organism>
<protein>
    <submittedName>
        <fullName evidence="1">Uncharacterized protein</fullName>
    </submittedName>
</protein>
<name>A0A9Q1HTU6_CONCO</name>